<evidence type="ECO:0000256" key="1">
    <source>
        <dbReference type="ARBA" id="ARBA00004496"/>
    </source>
</evidence>
<dbReference type="AlphaFoldDB" id="A0A381XMK4"/>
<name>A0A381XMK4_9ZZZZ</name>
<gene>
    <name evidence="5" type="ORF">METZ01_LOCUS118337</name>
</gene>
<keyword evidence="2" id="KW-0963">Cytoplasm</keyword>
<dbReference type="HAMAP" id="MF_00688">
    <property type="entry name" value="Leu_Phe_trans"/>
    <property type="match status" value="1"/>
</dbReference>
<dbReference type="Gene3D" id="3.30.70.3550">
    <property type="entry name" value="Leucyl/phenylalanyl-tRNA-protein transferase, N-terminal domain"/>
    <property type="match status" value="1"/>
</dbReference>
<dbReference type="GO" id="GO:0008914">
    <property type="term" value="F:leucyl-tRNA--protein transferase activity"/>
    <property type="evidence" value="ECO:0007669"/>
    <property type="project" value="InterPro"/>
</dbReference>
<protein>
    <recommendedName>
        <fullName evidence="6">Leucyl/phenylalanyl-tRNA--protein transferase</fullName>
    </recommendedName>
</protein>
<dbReference type="GO" id="GO:0030163">
    <property type="term" value="P:protein catabolic process"/>
    <property type="evidence" value="ECO:0007669"/>
    <property type="project" value="InterPro"/>
</dbReference>
<evidence type="ECO:0008006" key="6">
    <source>
        <dbReference type="Google" id="ProtNLM"/>
    </source>
</evidence>
<evidence type="ECO:0000256" key="3">
    <source>
        <dbReference type="ARBA" id="ARBA00022679"/>
    </source>
</evidence>
<proteinExistence type="inferred from homology"/>
<reference evidence="5" key="1">
    <citation type="submission" date="2018-05" db="EMBL/GenBank/DDBJ databases">
        <authorList>
            <person name="Lanie J.A."/>
            <person name="Ng W.-L."/>
            <person name="Kazmierczak K.M."/>
            <person name="Andrzejewski T.M."/>
            <person name="Davidsen T.M."/>
            <person name="Wayne K.J."/>
            <person name="Tettelin H."/>
            <person name="Glass J.I."/>
            <person name="Rusch D."/>
            <person name="Podicherti R."/>
            <person name="Tsui H.-C.T."/>
            <person name="Winkler M.E."/>
        </authorList>
    </citation>
    <scope>NUCLEOTIDE SEQUENCE</scope>
</reference>
<keyword evidence="3" id="KW-0808">Transferase</keyword>
<dbReference type="InterPro" id="IPR042203">
    <property type="entry name" value="Leu/Phe-tRNA_Trfase_C"/>
</dbReference>
<evidence type="ECO:0000256" key="4">
    <source>
        <dbReference type="ARBA" id="ARBA00023315"/>
    </source>
</evidence>
<dbReference type="PANTHER" id="PTHR30098">
    <property type="entry name" value="LEUCYL/PHENYLALANYL-TRNA--PROTEIN TRANSFERASE"/>
    <property type="match status" value="1"/>
</dbReference>
<comment type="subcellular location">
    <subcellularLocation>
        <location evidence="1">Cytoplasm</location>
    </subcellularLocation>
</comment>
<dbReference type="Gene3D" id="3.40.630.70">
    <property type="entry name" value="Leucyl/phenylalanyl-tRNA-protein transferase, C-terminal domain"/>
    <property type="match status" value="1"/>
</dbReference>
<evidence type="ECO:0000313" key="5">
    <source>
        <dbReference type="EMBL" id="SVA65483.1"/>
    </source>
</evidence>
<dbReference type="FunFam" id="3.40.630.70:FF:000001">
    <property type="entry name" value="Leucyl/phenylalanyl-tRNA--protein transferase"/>
    <property type="match status" value="1"/>
</dbReference>
<dbReference type="EMBL" id="UINC01015573">
    <property type="protein sequence ID" value="SVA65483.1"/>
    <property type="molecule type" value="Genomic_DNA"/>
</dbReference>
<dbReference type="PANTHER" id="PTHR30098:SF2">
    <property type="entry name" value="LEUCYL_PHENYLALANYL-TRNA--PROTEIN TRANSFERASE"/>
    <property type="match status" value="1"/>
</dbReference>
<dbReference type="InterPro" id="IPR016181">
    <property type="entry name" value="Acyl_CoA_acyltransferase"/>
</dbReference>
<accession>A0A381XMK4</accession>
<organism evidence="5">
    <name type="scientific">marine metagenome</name>
    <dbReference type="NCBI Taxonomy" id="408172"/>
    <lineage>
        <taxon>unclassified sequences</taxon>
        <taxon>metagenomes</taxon>
        <taxon>ecological metagenomes</taxon>
    </lineage>
</organism>
<dbReference type="SUPFAM" id="SSF55729">
    <property type="entry name" value="Acyl-CoA N-acyltransferases (Nat)"/>
    <property type="match status" value="1"/>
</dbReference>
<dbReference type="FunFam" id="3.30.70.3550:FF:000001">
    <property type="entry name" value="Leucyl/phenylalanyl-tRNA--protein transferase"/>
    <property type="match status" value="1"/>
</dbReference>
<sequence length="230" mass="26025">MPVYQLIPDIPLFPPAEEAEADGLLAVGGDLTKERLLAAYRQGIFPWYEVGQPILWWCPDPRLVLFPEELKISRSLRKVLRKQEFEIRFDSSFENVIKACADVRTEQGKGTWIIPEMQQAYTELHQEGYAHSVESWLNGELVGGLYGISLGQCFFGESMFSTVSDSSKAALVALAEFSKQVGIKIIDCQMTTQHLLSLGAREIDRQSFLRKLNQYLEKPDIKGPWNGRAN</sequence>
<evidence type="ECO:0000256" key="2">
    <source>
        <dbReference type="ARBA" id="ARBA00022490"/>
    </source>
</evidence>
<dbReference type="GO" id="GO:0005737">
    <property type="term" value="C:cytoplasm"/>
    <property type="evidence" value="ECO:0007669"/>
    <property type="project" value="UniProtKB-SubCell"/>
</dbReference>
<keyword evidence="4" id="KW-0012">Acyltransferase</keyword>
<dbReference type="NCBIfam" id="TIGR00667">
    <property type="entry name" value="aat"/>
    <property type="match status" value="1"/>
</dbReference>
<dbReference type="Pfam" id="PF03588">
    <property type="entry name" value="Leu_Phe_trans"/>
    <property type="match status" value="1"/>
</dbReference>
<dbReference type="InterPro" id="IPR004616">
    <property type="entry name" value="Leu/Phe-tRNA_Trfase"/>
</dbReference>
<dbReference type="InterPro" id="IPR042221">
    <property type="entry name" value="Leu/Phe-tRNA_Trfase_N"/>
</dbReference>